<dbReference type="AlphaFoldDB" id="A0A918HJM6"/>
<protein>
    <submittedName>
        <fullName evidence="2">Uncharacterized protein</fullName>
    </submittedName>
</protein>
<evidence type="ECO:0000256" key="1">
    <source>
        <dbReference type="SAM" id="MobiDB-lite"/>
    </source>
</evidence>
<feature type="region of interest" description="Disordered" evidence="1">
    <location>
        <begin position="33"/>
        <end position="52"/>
    </location>
</feature>
<proteinExistence type="predicted"/>
<name>A0A918HJM6_9ACTN</name>
<gene>
    <name evidence="2" type="ORF">GCM10010226_55700</name>
</gene>
<keyword evidence="3" id="KW-1185">Reference proteome</keyword>
<dbReference type="RefSeq" id="WP_189714147.1">
    <property type="nucleotide sequence ID" value="NZ_BMSA01000018.1"/>
</dbReference>
<reference evidence="2" key="1">
    <citation type="journal article" date="2014" name="Int. J. Syst. Evol. Microbiol.">
        <title>Complete genome sequence of Corynebacterium casei LMG S-19264T (=DSM 44701T), isolated from a smear-ripened cheese.</title>
        <authorList>
            <consortium name="US DOE Joint Genome Institute (JGI-PGF)"/>
            <person name="Walter F."/>
            <person name="Albersmeier A."/>
            <person name="Kalinowski J."/>
            <person name="Ruckert C."/>
        </authorList>
    </citation>
    <scope>NUCLEOTIDE SEQUENCE</scope>
    <source>
        <strain evidence="2">JCM 4125</strain>
    </source>
</reference>
<organism evidence="2 3">
    <name type="scientific">Streptomyces phaeofaciens</name>
    <dbReference type="NCBI Taxonomy" id="68254"/>
    <lineage>
        <taxon>Bacteria</taxon>
        <taxon>Bacillati</taxon>
        <taxon>Actinomycetota</taxon>
        <taxon>Actinomycetes</taxon>
        <taxon>Kitasatosporales</taxon>
        <taxon>Streptomycetaceae</taxon>
        <taxon>Streptomyces</taxon>
    </lineage>
</organism>
<evidence type="ECO:0000313" key="2">
    <source>
        <dbReference type="EMBL" id="GGT70671.1"/>
    </source>
</evidence>
<dbReference type="EMBL" id="BMSA01000018">
    <property type="protein sequence ID" value="GGT70671.1"/>
    <property type="molecule type" value="Genomic_DNA"/>
</dbReference>
<dbReference type="Proteomes" id="UP000646776">
    <property type="component" value="Unassembled WGS sequence"/>
</dbReference>
<sequence>MIEYRIDRDSAVPAYVPIAEQAERALRTGALTVEDDSPCAPSSPPGRGHAGLEHADVLALVTAALDAYDNEHETKAPVARERKEDT</sequence>
<evidence type="ECO:0000313" key="3">
    <source>
        <dbReference type="Proteomes" id="UP000646776"/>
    </source>
</evidence>
<comment type="caution">
    <text evidence="2">The sequence shown here is derived from an EMBL/GenBank/DDBJ whole genome shotgun (WGS) entry which is preliminary data.</text>
</comment>
<accession>A0A918HJM6</accession>
<reference evidence="2" key="2">
    <citation type="submission" date="2020-09" db="EMBL/GenBank/DDBJ databases">
        <authorList>
            <person name="Sun Q."/>
            <person name="Ohkuma M."/>
        </authorList>
    </citation>
    <scope>NUCLEOTIDE SEQUENCE</scope>
    <source>
        <strain evidence="2">JCM 4125</strain>
    </source>
</reference>